<dbReference type="EMBL" id="LMCB01000029">
    <property type="protein sequence ID" value="KZL17756.1"/>
    <property type="molecule type" value="Genomic_DNA"/>
</dbReference>
<feature type="region of interest" description="Disordered" evidence="1">
    <location>
        <begin position="201"/>
        <end position="235"/>
    </location>
</feature>
<name>A0A165XJ60_9HYPH</name>
<feature type="region of interest" description="Disordered" evidence="1">
    <location>
        <begin position="1"/>
        <end position="77"/>
    </location>
</feature>
<sequence length="423" mass="44719">MNTTPPNTDSGAQVKNAAGTRKDTGSTEEASRDGGFDKVINRVQEQKTAPQRKSRADEESSESSELRHKQSGKGAQETGHTLKHLLNASVVNEAQGEVLGNDGANGDRLLAGTKTSDQAMKMQLGLLTDLANMAGTASGRGGTMAQVLNSLSVNQLSSVMGEGEPKPVSSKNTQGLANSSTVKGDSLKVAQLEPKLEGSRAINFPKGEGESVGVKPPAGDLLHTKSASQSSTPAVGGEVKVVSVETHLAPAEIGRPAQQVASVLAKQMPSAAKAAQELALQMGEQQPAKPMKSLQIQLRPDNMGMVRANIQMRGGELEITLTTSTPEAADMLKGDRQALARVLQDAGYRTETQNITISFKEEMSDQMRQPGQNQERFGRGANAEGESGEETAQHSWEDQADAEYSGAAQNESDTQDLRSGIYL</sequence>
<feature type="compositionally biased region" description="Polar residues" evidence="1">
    <location>
        <begin position="366"/>
        <end position="375"/>
    </location>
</feature>
<feature type="compositionally biased region" description="Basic and acidic residues" evidence="1">
    <location>
        <begin position="54"/>
        <end position="68"/>
    </location>
</feature>
<dbReference type="RefSeq" id="WP_068007059.1">
    <property type="nucleotide sequence ID" value="NZ_FOFM01000001.1"/>
</dbReference>
<accession>A0A165XJ60</accession>
<organism evidence="3 4">
    <name type="scientific">Pseudovibrio axinellae</name>
    <dbReference type="NCBI Taxonomy" id="989403"/>
    <lineage>
        <taxon>Bacteria</taxon>
        <taxon>Pseudomonadati</taxon>
        <taxon>Pseudomonadota</taxon>
        <taxon>Alphaproteobacteria</taxon>
        <taxon>Hyphomicrobiales</taxon>
        <taxon>Stappiaceae</taxon>
        <taxon>Pseudovibrio</taxon>
    </lineage>
</organism>
<evidence type="ECO:0000313" key="3">
    <source>
        <dbReference type="EMBL" id="KZL17756.1"/>
    </source>
</evidence>
<gene>
    <name evidence="3" type="ORF">PsAD2_02873</name>
</gene>
<feature type="compositionally biased region" description="Polar residues" evidence="1">
    <location>
        <begin position="169"/>
        <end position="180"/>
    </location>
</feature>
<dbReference type="Gene3D" id="3.30.750.140">
    <property type="match status" value="1"/>
</dbReference>
<dbReference type="OrthoDB" id="7845659at2"/>
<feature type="compositionally biased region" description="Polar residues" evidence="1">
    <location>
        <begin position="1"/>
        <end position="13"/>
    </location>
</feature>
<evidence type="ECO:0000259" key="2">
    <source>
        <dbReference type="Pfam" id="PF02120"/>
    </source>
</evidence>
<reference evidence="3 4" key="1">
    <citation type="journal article" date="2016" name="Front. Microbiol.">
        <title>Comparative Genomic Analysis Reveals a Diverse Repertoire of Genes Involved in Prokaryote-Eukaryote Interactions within the Pseudovibrio Genus.</title>
        <authorList>
            <person name="Romano S."/>
            <person name="Fernandez-Guerra A."/>
            <person name="Reen F.J."/>
            <person name="Glockner F.O."/>
            <person name="Crowley S.P."/>
            <person name="O'Sullivan O."/>
            <person name="Cotter P.D."/>
            <person name="Adams C."/>
            <person name="Dobson A.D."/>
            <person name="O'Gara F."/>
        </authorList>
    </citation>
    <scope>NUCLEOTIDE SEQUENCE [LARGE SCALE GENOMIC DNA]</scope>
    <source>
        <strain evidence="3 4">Ad2</strain>
    </source>
</reference>
<dbReference type="STRING" id="989403.SAMN05421798_101277"/>
<evidence type="ECO:0000256" key="1">
    <source>
        <dbReference type="SAM" id="MobiDB-lite"/>
    </source>
</evidence>
<dbReference type="AlphaFoldDB" id="A0A165XJ60"/>
<dbReference type="InterPro" id="IPR038610">
    <property type="entry name" value="FliK-like_C_sf"/>
</dbReference>
<protein>
    <submittedName>
        <fullName evidence="3">Flagellar hook-length control protein FliK</fullName>
    </submittedName>
</protein>
<evidence type="ECO:0000313" key="4">
    <source>
        <dbReference type="Proteomes" id="UP000076577"/>
    </source>
</evidence>
<keyword evidence="4" id="KW-1185">Reference proteome</keyword>
<feature type="region of interest" description="Disordered" evidence="1">
    <location>
        <begin position="361"/>
        <end position="423"/>
    </location>
</feature>
<feature type="compositionally biased region" description="Basic and acidic residues" evidence="1">
    <location>
        <begin position="20"/>
        <end position="40"/>
    </location>
</feature>
<dbReference type="Pfam" id="PF02120">
    <property type="entry name" value="Flg_hook"/>
    <property type="match status" value="1"/>
</dbReference>
<keyword evidence="3" id="KW-0966">Cell projection</keyword>
<dbReference type="Proteomes" id="UP000076577">
    <property type="component" value="Unassembled WGS sequence"/>
</dbReference>
<keyword evidence="3" id="KW-0969">Cilium</keyword>
<dbReference type="CDD" id="cd17470">
    <property type="entry name" value="T3SS_Flik_C"/>
    <property type="match status" value="1"/>
</dbReference>
<proteinExistence type="predicted"/>
<dbReference type="PATRIC" id="fig|989403.3.peg.3083"/>
<feature type="region of interest" description="Disordered" evidence="1">
    <location>
        <begin position="159"/>
        <end position="180"/>
    </location>
</feature>
<keyword evidence="3" id="KW-0282">Flagellum</keyword>
<comment type="caution">
    <text evidence="3">The sequence shown here is derived from an EMBL/GenBank/DDBJ whole genome shotgun (WGS) entry which is preliminary data.</text>
</comment>
<dbReference type="InterPro" id="IPR021136">
    <property type="entry name" value="Flagellar_hook_control-like_C"/>
</dbReference>
<feature type="domain" description="Flagellar hook-length control protein-like C-terminal" evidence="2">
    <location>
        <begin position="283"/>
        <end position="354"/>
    </location>
</feature>